<dbReference type="InterPro" id="IPR034660">
    <property type="entry name" value="DinB/YfiT-like"/>
</dbReference>
<dbReference type="OrthoDB" id="119432at2"/>
<dbReference type="Pfam" id="PF12867">
    <property type="entry name" value="DinB_2"/>
    <property type="match status" value="1"/>
</dbReference>
<dbReference type="AlphaFoldDB" id="A0A1D8PA68"/>
<proteinExistence type="predicted"/>
<sequence>MRKLINCFAIIILFVSASSCKNVTKENNSSKTVAETNNEFSTSFVKVLENAKAYTLEVAEAMPAEDYNYKTSDSVRTFGEQLTHIGTSTQFILSQFIKGETPPKSVKTEEEISTSKDEVIQLLTDSFDETISTLKKMNSDDLSETFILDFVPEKPKYTKKEGFAFLRDHITHHRGQAIIYLRDKGHKAPLYRAF</sequence>
<reference evidence="3 4" key="1">
    <citation type="submission" date="2016-10" db="EMBL/GenBank/DDBJ databases">
        <title>Lutibacter sp. LPB0138, isolated from marine gastropod.</title>
        <authorList>
            <person name="Kim E."/>
            <person name="Yi H."/>
        </authorList>
    </citation>
    <scope>NUCLEOTIDE SEQUENCE [LARGE SCALE GENOMIC DNA]</scope>
    <source>
        <strain evidence="3 4">LPB0138</strain>
    </source>
</reference>
<name>A0A1D8PA68_9FLAO</name>
<organism evidence="3 4">
    <name type="scientific">Urechidicola croceus</name>
    <dbReference type="NCBI Taxonomy" id="1850246"/>
    <lineage>
        <taxon>Bacteria</taxon>
        <taxon>Pseudomonadati</taxon>
        <taxon>Bacteroidota</taxon>
        <taxon>Flavobacteriia</taxon>
        <taxon>Flavobacteriales</taxon>
        <taxon>Flavobacteriaceae</taxon>
        <taxon>Urechidicola</taxon>
    </lineage>
</organism>
<evidence type="ECO:0000313" key="3">
    <source>
        <dbReference type="EMBL" id="AOW21411.1"/>
    </source>
</evidence>
<evidence type="ECO:0000259" key="2">
    <source>
        <dbReference type="Pfam" id="PF12867"/>
    </source>
</evidence>
<dbReference type="InterPro" id="IPR024775">
    <property type="entry name" value="DinB-like"/>
</dbReference>
<keyword evidence="4" id="KW-1185">Reference proteome</keyword>
<keyword evidence="1" id="KW-0732">Signal</keyword>
<dbReference type="EMBL" id="CP017478">
    <property type="protein sequence ID" value="AOW21411.1"/>
    <property type="molecule type" value="Genomic_DNA"/>
</dbReference>
<feature type="domain" description="DinB-like" evidence="2">
    <location>
        <begin position="48"/>
        <end position="177"/>
    </location>
</feature>
<dbReference type="Gene3D" id="1.20.120.450">
    <property type="entry name" value="dinb family like domain"/>
    <property type="match status" value="1"/>
</dbReference>
<dbReference type="SUPFAM" id="SSF109854">
    <property type="entry name" value="DinB/YfiT-like putative metalloenzymes"/>
    <property type="match status" value="1"/>
</dbReference>
<feature type="signal peptide" evidence="1">
    <location>
        <begin position="1"/>
        <end position="21"/>
    </location>
</feature>
<dbReference type="KEGG" id="lul:LPB138_12300"/>
<accession>A0A1D8PA68</accession>
<feature type="chain" id="PRO_5009110962" description="DinB-like domain-containing protein" evidence="1">
    <location>
        <begin position="22"/>
        <end position="194"/>
    </location>
</feature>
<dbReference type="RefSeq" id="WP_070237571.1">
    <property type="nucleotide sequence ID" value="NZ_CP017478.1"/>
</dbReference>
<evidence type="ECO:0000256" key="1">
    <source>
        <dbReference type="SAM" id="SignalP"/>
    </source>
</evidence>
<protein>
    <recommendedName>
        <fullName evidence="2">DinB-like domain-containing protein</fullName>
    </recommendedName>
</protein>
<dbReference type="PROSITE" id="PS51257">
    <property type="entry name" value="PROKAR_LIPOPROTEIN"/>
    <property type="match status" value="1"/>
</dbReference>
<dbReference type="Proteomes" id="UP000176050">
    <property type="component" value="Chromosome"/>
</dbReference>
<evidence type="ECO:0000313" key="4">
    <source>
        <dbReference type="Proteomes" id="UP000176050"/>
    </source>
</evidence>
<gene>
    <name evidence="3" type="ORF">LPB138_12300</name>
</gene>
<dbReference type="STRING" id="1850246.LPB138_12300"/>